<proteinExistence type="predicted"/>
<accession>A0A444RX63</accession>
<feature type="compositionally biased region" description="Basic and acidic residues" evidence="1">
    <location>
        <begin position="17"/>
        <end position="26"/>
    </location>
</feature>
<protein>
    <submittedName>
        <fullName evidence="2">Uncharacterized protein</fullName>
    </submittedName>
</protein>
<evidence type="ECO:0000313" key="3">
    <source>
        <dbReference type="Proteomes" id="UP000288725"/>
    </source>
</evidence>
<name>A0A444RX63_VERDA</name>
<feature type="region of interest" description="Disordered" evidence="1">
    <location>
        <begin position="1"/>
        <end position="45"/>
    </location>
</feature>
<organism evidence="2 3">
    <name type="scientific">Verticillium dahliae</name>
    <name type="common">Verticillium wilt</name>
    <dbReference type="NCBI Taxonomy" id="27337"/>
    <lineage>
        <taxon>Eukaryota</taxon>
        <taxon>Fungi</taxon>
        <taxon>Dikarya</taxon>
        <taxon>Ascomycota</taxon>
        <taxon>Pezizomycotina</taxon>
        <taxon>Sordariomycetes</taxon>
        <taxon>Hypocreomycetidae</taxon>
        <taxon>Glomerellales</taxon>
        <taxon>Plectosphaerellaceae</taxon>
        <taxon>Verticillium</taxon>
    </lineage>
</organism>
<dbReference type="Proteomes" id="UP000288725">
    <property type="component" value="Chromosome 2"/>
</dbReference>
<sequence>MGHLILRAGQQRPTTSRLDHGRHDNLASRTTGHPPFAHTSSPPTPTHLCFRIGRAPAARIGIPMRLKAHTAS</sequence>
<reference evidence="2 3" key="1">
    <citation type="submission" date="2018-12" db="EMBL/GenBank/DDBJ databases">
        <title>Genome of Verticillium dahliae isolate Getta Getta.</title>
        <authorList>
            <person name="Gardiner D.M."/>
        </authorList>
    </citation>
    <scope>NUCLEOTIDE SEQUENCE [LARGE SCALE GENOMIC DNA]</scope>
    <source>
        <strain evidence="2 3">Getta Getta</strain>
    </source>
</reference>
<evidence type="ECO:0000256" key="1">
    <source>
        <dbReference type="SAM" id="MobiDB-lite"/>
    </source>
</evidence>
<gene>
    <name evidence="2" type="ORF">VDGE_30437</name>
</gene>
<comment type="caution">
    <text evidence="2">The sequence shown here is derived from an EMBL/GenBank/DDBJ whole genome shotgun (WGS) entry which is preliminary data.</text>
</comment>
<dbReference type="EMBL" id="RSDZ01000057">
    <property type="protein sequence ID" value="RXG45758.1"/>
    <property type="molecule type" value="Genomic_DNA"/>
</dbReference>
<evidence type="ECO:0000313" key="2">
    <source>
        <dbReference type="EMBL" id="RXG45758.1"/>
    </source>
</evidence>
<dbReference type="AlphaFoldDB" id="A0A444RX63"/>